<organism evidence="1 2">
    <name type="scientific">Candidatus Uhrbacteria bacterium GW2011_GWF2_39_13</name>
    <dbReference type="NCBI Taxonomy" id="1618995"/>
    <lineage>
        <taxon>Bacteria</taxon>
        <taxon>Candidatus Uhriibacteriota</taxon>
    </lineage>
</organism>
<comment type="caution">
    <text evidence="1">The sequence shown here is derived from an EMBL/GenBank/DDBJ whole genome shotgun (WGS) entry which is preliminary data.</text>
</comment>
<protein>
    <recommendedName>
        <fullName evidence="3">YD repeat protein</fullName>
    </recommendedName>
</protein>
<name>A0A0G0PZ87_9BACT</name>
<dbReference type="PROSITE" id="PS51257">
    <property type="entry name" value="PROKAR_LIPOPROTEIN"/>
    <property type="match status" value="1"/>
</dbReference>
<evidence type="ECO:0008006" key="3">
    <source>
        <dbReference type="Google" id="ProtNLM"/>
    </source>
</evidence>
<accession>A0A0G0PZ87</accession>
<proteinExistence type="predicted"/>
<dbReference type="EMBL" id="LBWG01000030">
    <property type="protein sequence ID" value="KKR03450.1"/>
    <property type="molecule type" value="Genomic_DNA"/>
</dbReference>
<dbReference type="NCBIfam" id="TIGR01643">
    <property type="entry name" value="YD_repeat_2x"/>
    <property type="match status" value="1"/>
</dbReference>
<dbReference type="Gene3D" id="2.180.10.10">
    <property type="entry name" value="RHS repeat-associated core"/>
    <property type="match status" value="1"/>
</dbReference>
<dbReference type="InterPro" id="IPR006530">
    <property type="entry name" value="YD"/>
</dbReference>
<reference evidence="1 2" key="1">
    <citation type="journal article" date="2015" name="Nature">
        <title>rRNA introns, odd ribosomes, and small enigmatic genomes across a large radiation of phyla.</title>
        <authorList>
            <person name="Brown C.T."/>
            <person name="Hug L.A."/>
            <person name="Thomas B.C."/>
            <person name="Sharon I."/>
            <person name="Castelle C.J."/>
            <person name="Singh A."/>
            <person name="Wilkins M.J."/>
            <person name="Williams K.H."/>
            <person name="Banfield J.F."/>
        </authorList>
    </citation>
    <scope>NUCLEOTIDE SEQUENCE [LARGE SCALE GENOMIC DNA]</scope>
</reference>
<dbReference type="AlphaFoldDB" id="A0A0G0PZ87"/>
<sequence>MTENKVILLINKSGWFMRRKLIIVLSLILIIVSCASKRTTMKENDLKEIKGNVKSIEEITNQNNPFIEKLNHKLMLFNESNNEIKEISCNSDGTVRAYQLFKYDYKGNRISFEEYNSKDSLLNKQLYLYNDKNNLIKIEWGKDQIWEYSYDENGNKIEWRMIDSKRNINNIQAKYKYDQKGRISSWDEYFNGTYNYTHVLKYDENSNETEENLFDRNGKLYSRYLKYYDAMGNITKYEDFVKDSLIHLTTYDYDKYNNIKKYNFFEPDGKLKSSVIIEYEYDNYGNWIKLVNSTNTVIRKIEYYE</sequence>
<dbReference type="Proteomes" id="UP000033935">
    <property type="component" value="Unassembled WGS sequence"/>
</dbReference>
<evidence type="ECO:0000313" key="1">
    <source>
        <dbReference type="EMBL" id="KKR03450.1"/>
    </source>
</evidence>
<gene>
    <name evidence="1" type="ORF">UT30_C0030G0005</name>
</gene>
<evidence type="ECO:0000313" key="2">
    <source>
        <dbReference type="Proteomes" id="UP000033935"/>
    </source>
</evidence>